<feature type="region of interest" description="Disordered" evidence="3">
    <location>
        <begin position="51"/>
        <end position="89"/>
    </location>
</feature>
<dbReference type="NCBIfam" id="NF038402">
    <property type="entry name" value="TroA_like"/>
    <property type="match status" value="1"/>
</dbReference>
<proteinExistence type="inferred from homology"/>
<feature type="compositionally biased region" description="Polar residues" evidence="3">
    <location>
        <begin position="69"/>
        <end position="82"/>
    </location>
</feature>
<dbReference type="InterPro" id="IPR050902">
    <property type="entry name" value="ABC_Transporter_SBP"/>
</dbReference>
<evidence type="ECO:0000256" key="1">
    <source>
        <dbReference type="ARBA" id="ARBA00008814"/>
    </source>
</evidence>
<gene>
    <name evidence="5" type="ORF">Q5761_06715</name>
</gene>
<dbReference type="EMBL" id="CP132508">
    <property type="protein sequence ID" value="WPD18083.1"/>
    <property type="molecule type" value="Genomic_DNA"/>
</dbReference>
<keyword evidence="6" id="KW-1185">Reference proteome</keyword>
<evidence type="ECO:0000256" key="2">
    <source>
        <dbReference type="ARBA" id="ARBA00022729"/>
    </source>
</evidence>
<name>A0ABZ0QM16_9FIRM</name>
<organism evidence="5 6">
    <name type="scientific">Thermaerobacter composti</name>
    <dbReference type="NCBI Taxonomy" id="554949"/>
    <lineage>
        <taxon>Bacteria</taxon>
        <taxon>Bacillati</taxon>
        <taxon>Bacillota</taxon>
        <taxon>Clostridia</taxon>
        <taxon>Eubacteriales</taxon>
        <taxon>Clostridiales Family XVII. Incertae Sedis</taxon>
        <taxon>Thermaerobacter</taxon>
    </lineage>
</organism>
<evidence type="ECO:0000259" key="4">
    <source>
        <dbReference type="PROSITE" id="PS50983"/>
    </source>
</evidence>
<comment type="similarity">
    <text evidence="1">Belongs to the bacterial solute-binding protein 8 family.</text>
</comment>
<reference evidence="5 6" key="1">
    <citation type="submission" date="2023-08" db="EMBL/GenBank/DDBJ databases">
        <title>Genome sequence of Thermaerobacter compostii strain Ins1, a spore-forming filamentous bacterium isolated from a deep geothermal reservoir.</title>
        <authorList>
            <person name="Bregnard D."/>
            <person name="Gonzalez D."/>
            <person name="Junier P."/>
        </authorList>
    </citation>
    <scope>NUCLEOTIDE SEQUENCE [LARGE SCALE GENOMIC DNA]</scope>
    <source>
        <strain evidence="5 6">Ins1</strain>
    </source>
</reference>
<evidence type="ECO:0000256" key="3">
    <source>
        <dbReference type="SAM" id="MobiDB-lite"/>
    </source>
</evidence>
<dbReference type="Pfam" id="PF01497">
    <property type="entry name" value="Peripla_BP_2"/>
    <property type="match status" value="1"/>
</dbReference>
<dbReference type="PROSITE" id="PS50983">
    <property type="entry name" value="FE_B12_PBP"/>
    <property type="match status" value="1"/>
</dbReference>
<dbReference type="RefSeq" id="WP_135225562.1">
    <property type="nucleotide sequence ID" value="NZ_CP132508.1"/>
</dbReference>
<dbReference type="InterPro" id="IPR002491">
    <property type="entry name" value="ABC_transptr_periplasmic_BD"/>
</dbReference>
<dbReference type="Proteomes" id="UP001304683">
    <property type="component" value="Chromosome"/>
</dbReference>
<feature type="domain" description="Fe/B12 periplasmic-binding" evidence="4">
    <location>
        <begin position="100"/>
        <end position="352"/>
    </location>
</feature>
<dbReference type="InterPro" id="IPR054828">
    <property type="entry name" value="Vit_B12_bind_prot"/>
</dbReference>
<dbReference type="PANTHER" id="PTHR30535">
    <property type="entry name" value="VITAMIN B12-BINDING PROTEIN"/>
    <property type="match status" value="1"/>
</dbReference>
<sequence>MMARFVRGLWAGRTRRGGGPRRGGALVALLLLVALLVTACGGGGGATPDGAGAGGSGAGSSPAAAGEGQASTEQAPRTSYPYTLTDDAGRQVTLERRPERIVSLAPSNTEILFAIGAGDRVVGVDSFSDYPAEVQELPKVGGLTDTNYEQIVALEPDLALTIGGTEEQVAKLEELDIPVVVIQPATLDDVLDRILRIGELVDAQAGARRVVEDMRSRIEAVRQRVADIPEDQRVRVFYEVWNDPLMTVGPGGFIHDVIVAAGGINVAKGTGQPWPQISLEEVVRQDPRVIVVPASLKTSYEELKAKRRRGWEGITAVEQGRVYAIDDAVISRPGPRLVEGLEQLARWFYPDRFQGGE</sequence>
<accession>A0ABZ0QM16</accession>
<dbReference type="PANTHER" id="PTHR30535:SF34">
    <property type="entry name" value="MOLYBDATE-BINDING PROTEIN MOLA"/>
    <property type="match status" value="1"/>
</dbReference>
<evidence type="ECO:0000313" key="5">
    <source>
        <dbReference type="EMBL" id="WPD18083.1"/>
    </source>
</evidence>
<dbReference type="Gene3D" id="3.40.50.1980">
    <property type="entry name" value="Nitrogenase molybdenum iron protein domain"/>
    <property type="match status" value="2"/>
</dbReference>
<protein>
    <submittedName>
        <fullName evidence="5">Cobalamin-binding protein</fullName>
    </submittedName>
</protein>
<keyword evidence="2" id="KW-0732">Signal</keyword>
<evidence type="ECO:0000313" key="6">
    <source>
        <dbReference type="Proteomes" id="UP001304683"/>
    </source>
</evidence>
<dbReference type="CDD" id="cd01144">
    <property type="entry name" value="BtuF"/>
    <property type="match status" value="1"/>
</dbReference>
<dbReference type="SUPFAM" id="SSF53807">
    <property type="entry name" value="Helical backbone' metal receptor"/>
    <property type="match status" value="1"/>
</dbReference>